<protein>
    <submittedName>
        <fullName evidence="2">Uncharacterized protein</fullName>
    </submittedName>
</protein>
<comment type="caution">
    <text evidence="2">The sequence shown here is derived from an EMBL/GenBank/DDBJ whole genome shotgun (WGS) entry which is preliminary data.</text>
</comment>
<feature type="chain" id="PRO_5015751426" evidence="1">
    <location>
        <begin position="18"/>
        <end position="165"/>
    </location>
</feature>
<name>A0A2S4KLU9_9HYPO</name>
<feature type="signal peptide" evidence="1">
    <location>
        <begin position="1"/>
        <end position="17"/>
    </location>
</feature>
<evidence type="ECO:0000256" key="1">
    <source>
        <dbReference type="SAM" id="SignalP"/>
    </source>
</evidence>
<dbReference type="OrthoDB" id="4941431at2759"/>
<reference evidence="2 3" key="1">
    <citation type="submission" date="2018-01" db="EMBL/GenBank/DDBJ databases">
        <title>Harnessing the power of phylogenomics to disentangle the directionality and signatures of interkingdom host jumping in the parasitic fungal genus Tolypocladium.</title>
        <authorList>
            <person name="Quandt C.A."/>
            <person name="Patterson W."/>
            <person name="Spatafora J.W."/>
        </authorList>
    </citation>
    <scope>NUCLEOTIDE SEQUENCE [LARGE SCALE GENOMIC DNA]</scope>
    <source>
        <strain evidence="2 3">NRBC 100945</strain>
    </source>
</reference>
<keyword evidence="3" id="KW-1185">Reference proteome</keyword>
<dbReference type="AlphaFoldDB" id="A0A2S4KLU9"/>
<dbReference type="EMBL" id="PKSG01001074">
    <property type="protein sequence ID" value="POR31188.1"/>
    <property type="molecule type" value="Genomic_DNA"/>
</dbReference>
<keyword evidence="1" id="KW-0732">Signal</keyword>
<dbReference type="Proteomes" id="UP000237481">
    <property type="component" value="Unassembled WGS sequence"/>
</dbReference>
<accession>A0A2S4KLU9</accession>
<evidence type="ECO:0000313" key="3">
    <source>
        <dbReference type="Proteomes" id="UP000237481"/>
    </source>
</evidence>
<proteinExistence type="predicted"/>
<gene>
    <name evidence="2" type="ORF">TPAR_08609</name>
</gene>
<organism evidence="2 3">
    <name type="scientific">Tolypocladium paradoxum</name>
    <dbReference type="NCBI Taxonomy" id="94208"/>
    <lineage>
        <taxon>Eukaryota</taxon>
        <taxon>Fungi</taxon>
        <taxon>Dikarya</taxon>
        <taxon>Ascomycota</taxon>
        <taxon>Pezizomycotina</taxon>
        <taxon>Sordariomycetes</taxon>
        <taxon>Hypocreomycetidae</taxon>
        <taxon>Hypocreales</taxon>
        <taxon>Ophiocordycipitaceae</taxon>
        <taxon>Tolypocladium</taxon>
    </lineage>
</organism>
<sequence length="165" mass="17732">MKFSTILAGTFAALVVAAPAPAPEPETEVAALEARKISIDVGRLNNLNFRQQDLNYLFRLNSVNLQLFQQLGINNNLNVLSFQDLFNVGTFNINALLQFQQLQTLLAIAGTGVFNTFDLSRLNLGGLNLGLINGIGGIELGQFIDAGLRPQVAGIAGQGEFEQAT</sequence>
<evidence type="ECO:0000313" key="2">
    <source>
        <dbReference type="EMBL" id="POR31188.1"/>
    </source>
</evidence>